<sequence length="851" mass="94910">MALPIRWPIALLFASLASSKARTQTPKTDSTQTQELESVVVSASRKTENKLQAPVSIEKLSGKAIRSNAQPSFFDAIETVKGVQMITPSLGFKVINARGFTNTTNVRFVQMVDGADIQAPHIGAPMGNALGPSDLDIASVEIVPGSASALYGMNAINGTANFITKDAFHSQGLSFSQKTGVNHVGDKERGAAVYSESTLRWAKAFTPKFAVKLNVTYADGIDWYANNMTDLNPNANISTGLTGNANPGQDKVNNYADESGNRRTIMLNGRQYVVSRTGYAEKDMASYRLQNLKGDVTLAYRIKPDIMLSYTFRMAQSNTIYQRTNRFRLDNYITSQHSLTLKTNSLQAKLYVNTENTGNSYNIRSMAENIDRSYKSDNTWFNDFSSQFTSATSNGATVTAAMQEARNYADNGRPVPHSDKANQLISQLRDINNWDIGAALRVKSTMYHAEMQHTLTDDVLKELYNRHKLSLMYGLDYREYVVVPDGNYFINPVKAGANLTYWKVGGFVQATQYLLQQRLKINAVLRVDKNQYYSAKLNPRIAVVYSPVPQHNFRLAVQQGYRFPSLFEAFSNINSGGVKRVGGLPVMSNGIFENSYLRASIDAFQAANTNDVNNNGLTINQAMEKNQGLLRRNNYTYLKPEEVKGIEAGYRTELLDGKLTLDVDFYFNRYSNLMAQVEANIPRNTTPDSLLYYLNNRQGQDRYRLWTNSKTISNNYGGTLGATWQLPHTYKLGGNVTLAKLARTSQNDGLEDGFNTPSWIYNINFGNPALTSHVGFELNYRWQSSYLWQSSLATGQVAAYHTLDAQVQYHTTANKLTVKLGATNLLNQYYYSFIGGPSIGGFYYTTITIAM</sequence>
<reference evidence="16" key="1">
    <citation type="submission" date="2017-01" db="EMBL/GenBank/DDBJ databases">
        <authorList>
            <person name="Varghese N."/>
            <person name="Submissions S."/>
        </authorList>
    </citation>
    <scope>NUCLEOTIDE SEQUENCE [LARGE SCALE GENOMIC DNA]</scope>
    <source>
        <strain evidence="16">DSM 21054</strain>
    </source>
</reference>
<feature type="domain" description="TonB-dependent receptor plug" evidence="14">
    <location>
        <begin position="50"/>
        <end position="159"/>
    </location>
</feature>
<dbReference type="PANTHER" id="PTHR30069:SF29">
    <property type="entry name" value="HEMOGLOBIN AND HEMOGLOBIN-HAPTOGLOBIN-BINDING PROTEIN 1-RELATED"/>
    <property type="match status" value="1"/>
</dbReference>
<evidence type="ECO:0000256" key="12">
    <source>
        <dbReference type="SAM" id="SignalP"/>
    </source>
</evidence>
<evidence type="ECO:0000259" key="13">
    <source>
        <dbReference type="Pfam" id="PF00593"/>
    </source>
</evidence>
<dbReference type="GO" id="GO:0044718">
    <property type="term" value="P:siderophore transmembrane transport"/>
    <property type="evidence" value="ECO:0007669"/>
    <property type="project" value="TreeGrafter"/>
</dbReference>
<evidence type="ECO:0000259" key="14">
    <source>
        <dbReference type="Pfam" id="PF07715"/>
    </source>
</evidence>
<dbReference type="InterPro" id="IPR039426">
    <property type="entry name" value="TonB-dep_rcpt-like"/>
</dbReference>
<name>A0A173MHS3_9BACT</name>
<dbReference type="Gene3D" id="2.170.130.10">
    <property type="entry name" value="TonB-dependent receptor, plug domain"/>
    <property type="match status" value="1"/>
</dbReference>
<evidence type="ECO:0000256" key="1">
    <source>
        <dbReference type="ARBA" id="ARBA00004571"/>
    </source>
</evidence>
<dbReference type="Pfam" id="PF00593">
    <property type="entry name" value="TonB_dep_Rec_b-barrel"/>
    <property type="match status" value="1"/>
</dbReference>
<keyword evidence="16" id="KW-1185">Reference proteome</keyword>
<dbReference type="InterPro" id="IPR036942">
    <property type="entry name" value="Beta-barrel_TonB_sf"/>
</dbReference>
<keyword evidence="6 11" id="KW-0798">TonB box</keyword>
<dbReference type="PROSITE" id="PS52016">
    <property type="entry name" value="TONB_DEPENDENT_REC_3"/>
    <property type="match status" value="1"/>
</dbReference>
<evidence type="ECO:0000256" key="6">
    <source>
        <dbReference type="ARBA" id="ARBA00023077"/>
    </source>
</evidence>
<proteinExistence type="inferred from homology"/>
<keyword evidence="8" id="KW-0675">Receptor</keyword>
<dbReference type="InterPro" id="IPR012910">
    <property type="entry name" value="Plug_dom"/>
</dbReference>
<dbReference type="Gene3D" id="2.40.170.20">
    <property type="entry name" value="TonB-dependent receptor, beta-barrel domain"/>
    <property type="match status" value="1"/>
</dbReference>
<organism evidence="15 16">
    <name type="scientific">Filimonas lacunae</name>
    <dbReference type="NCBI Taxonomy" id="477680"/>
    <lineage>
        <taxon>Bacteria</taxon>
        <taxon>Pseudomonadati</taxon>
        <taxon>Bacteroidota</taxon>
        <taxon>Chitinophagia</taxon>
        <taxon>Chitinophagales</taxon>
        <taxon>Chitinophagaceae</taxon>
        <taxon>Filimonas</taxon>
    </lineage>
</organism>
<keyword evidence="9 10" id="KW-0998">Cell outer membrane</keyword>
<dbReference type="SUPFAM" id="SSF56935">
    <property type="entry name" value="Porins"/>
    <property type="match status" value="1"/>
</dbReference>
<evidence type="ECO:0000256" key="5">
    <source>
        <dbReference type="ARBA" id="ARBA00022729"/>
    </source>
</evidence>
<evidence type="ECO:0000256" key="2">
    <source>
        <dbReference type="ARBA" id="ARBA00022448"/>
    </source>
</evidence>
<evidence type="ECO:0000256" key="9">
    <source>
        <dbReference type="ARBA" id="ARBA00023237"/>
    </source>
</evidence>
<dbReference type="GO" id="GO:0009279">
    <property type="term" value="C:cell outer membrane"/>
    <property type="evidence" value="ECO:0007669"/>
    <property type="project" value="UniProtKB-SubCell"/>
</dbReference>
<evidence type="ECO:0000256" key="11">
    <source>
        <dbReference type="RuleBase" id="RU003357"/>
    </source>
</evidence>
<dbReference type="InterPro" id="IPR037066">
    <property type="entry name" value="Plug_dom_sf"/>
</dbReference>
<dbReference type="RefSeq" id="WP_084206139.1">
    <property type="nucleotide sequence ID" value="NZ_AP017422.1"/>
</dbReference>
<evidence type="ECO:0000256" key="7">
    <source>
        <dbReference type="ARBA" id="ARBA00023136"/>
    </source>
</evidence>
<comment type="subcellular location">
    <subcellularLocation>
        <location evidence="1 10">Cell outer membrane</location>
        <topology evidence="1 10">Multi-pass membrane protein</topology>
    </subcellularLocation>
</comment>
<dbReference type="OrthoDB" id="1109208at2"/>
<dbReference type="GO" id="GO:0015344">
    <property type="term" value="F:siderophore uptake transmembrane transporter activity"/>
    <property type="evidence" value="ECO:0007669"/>
    <property type="project" value="TreeGrafter"/>
</dbReference>
<dbReference type="InterPro" id="IPR010916">
    <property type="entry name" value="TonB_box_CS"/>
</dbReference>
<dbReference type="PANTHER" id="PTHR30069">
    <property type="entry name" value="TONB-DEPENDENT OUTER MEMBRANE RECEPTOR"/>
    <property type="match status" value="1"/>
</dbReference>
<protein>
    <submittedName>
        <fullName evidence="15">Iron complex outermembrane recepter protein</fullName>
    </submittedName>
</protein>
<accession>A0A173MHS3</accession>
<dbReference type="Pfam" id="PF07715">
    <property type="entry name" value="Plug"/>
    <property type="match status" value="1"/>
</dbReference>
<dbReference type="EMBL" id="FTOR01000002">
    <property type="protein sequence ID" value="SIS95871.1"/>
    <property type="molecule type" value="Genomic_DNA"/>
</dbReference>
<keyword evidence="2 10" id="KW-0813">Transport</keyword>
<keyword evidence="5 12" id="KW-0732">Signal</keyword>
<dbReference type="AlphaFoldDB" id="A0A173MHS3"/>
<evidence type="ECO:0000313" key="15">
    <source>
        <dbReference type="EMBL" id="SIS95871.1"/>
    </source>
</evidence>
<feature type="signal peptide" evidence="12">
    <location>
        <begin position="1"/>
        <end position="23"/>
    </location>
</feature>
<gene>
    <name evidence="15" type="ORF">SAMN05421788_102329</name>
</gene>
<dbReference type="STRING" id="477680.SAMN05421788_102329"/>
<evidence type="ECO:0000256" key="4">
    <source>
        <dbReference type="ARBA" id="ARBA00022692"/>
    </source>
</evidence>
<feature type="domain" description="TonB-dependent receptor-like beta-barrel" evidence="13">
    <location>
        <begin position="349"/>
        <end position="825"/>
    </location>
</feature>
<dbReference type="PROSITE" id="PS00430">
    <property type="entry name" value="TONB_DEPENDENT_REC_1"/>
    <property type="match status" value="1"/>
</dbReference>
<keyword evidence="7 10" id="KW-0472">Membrane</keyword>
<dbReference type="KEGG" id="fln:FLA_3060"/>
<keyword evidence="3 10" id="KW-1134">Transmembrane beta strand</keyword>
<evidence type="ECO:0000256" key="8">
    <source>
        <dbReference type="ARBA" id="ARBA00023170"/>
    </source>
</evidence>
<dbReference type="Proteomes" id="UP000186917">
    <property type="component" value="Unassembled WGS sequence"/>
</dbReference>
<feature type="chain" id="PRO_5030022978" evidence="12">
    <location>
        <begin position="24"/>
        <end position="851"/>
    </location>
</feature>
<evidence type="ECO:0000256" key="10">
    <source>
        <dbReference type="PROSITE-ProRule" id="PRU01360"/>
    </source>
</evidence>
<evidence type="ECO:0000313" key="16">
    <source>
        <dbReference type="Proteomes" id="UP000186917"/>
    </source>
</evidence>
<comment type="similarity">
    <text evidence="10 11">Belongs to the TonB-dependent receptor family.</text>
</comment>
<dbReference type="InterPro" id="IPR000531">
    <property type="entry name" value="Beta-barrel_TonB"/>
</dbReference>
<evidence type="ECO:0000256" key="3">
    <source>
        <dbReference type="ARBA" id="ARBA00022452"/>
    </source>
</evidence>
<keyword evidence="4 10" id="KW-0812">Transmembrane</keyword>